<proteinExistence type="inferred from homology"/>
<organism evidence="9 10">
    <name type="scientific">Aquimarina rubra</name>
    <dbReference type="NCBI Taxonomy" id="1920033"/>
    <lineage>
        <taxon>Bacteria</taxon>
        <taxon>Pseudomonadati</taxon>
        <taxon>Bacteroidota</taxon>
        <taxon>Flavobacteriia</taxon>
        <taxon>Flavobacteriales</taxon>
        <taxon>Flavobacteriaceae</taxon>
        <taxon>Aquimarina</taxon>
    </lineage>
</organism>
<keyword evidence="4 6" id="KW-0862">Zinc</keyword>
<evidence type="ECO:0000256" key="5">
    <source>
        <dbReference type="ARBA" id="ARBA00023049"/>
    </source>
</evidence>
<dbReference type="PANTHER" id="PTHR22726">
    <property type="entry name" value="METALLOENDOPEPTIDASE OMA1"/>
    <property type="match status" value="1"/>
</dbReference>
<dbReference type="PROSITE" id="PS51257">
    <property type="entry name" value="PROKAR_LIPOPROTEIN"/>
    <property type="match status" value="1"/>
</dbReference>
<keyword evidence="3 6" id="KW-0378">Hydrolase</keyword>
<feature type="signal peptide" evidence="7">
    <location>
        <begin position="1"/>
        <end position="20"/>
    </location>
</feature>
<comment type="caution">
    <text evidence="9">The sequence shown here is derived from an EMBL/GenBank/DDBJ whole genome shotgun (WGS) entry which is preliminary data.</text>
</comment>
<dbReference type="PANTHER" id="PTHR22726:SF1">
    <property type="entry name" value="METALLOENDOPEPTIDASE OMA1, MITOCHONDRIAL"/>
    <property type="match status" value="1"/>
</dbReference>
<evidence type="ECO:0000256" key="7">
    <source>
        <dbReference type="SAM" id="SignalP"/>
    </source>
</evidence>
<evidence type="ECO:0000256" key="4">
    <source>
        <dbReference type="ARBA" id="ARBA00022833"/>
    </source>
</evidence>
<evidence type="ECO:0000313" key="10">
    <source>
        <dbReference type="Proteomes" id="UP001597319"/>
    </source>
</evidence>
<reference evidence="10" key="1">
    <citation type="journal article" date="2019" name="Int. J. Syst. Evol. Microbiol.">
        <title>The Global Catalogue of Microorganisms (GCM) 10K type strain sequencing project: providing services to taxonomists for standard genome sequencing and annotation.</title>
        <authorList>
            <consortium name="The Broad Institute Genomics Platform"/>
            <consortium name="The Broad Institute Genome Sequencing Center for Infectious Disease"/>
            <person name="Wu L."/>
            <person name="Ma J."/>
        </authorList>
    </citation>
    <scope>NUCLEOTIDE SEQUENCE [LARGE SCALE GENOMIC DNA]</scope>
    <source>
        <strain evidence="10">KCTC 52274</strain>
    </source>
</reference>
<sequence>MKKRKLIVAFGSVLLFLSCATNPFTGKQTLALVPNSQILPMAFQQYNQFLGENKVVKGTSEAEMVTRVGQRISKASERWLNANGYAGYLKDYKWEYNLVQDKTVNAWCMPGGKIVFYTGIMPIAQSETGVAAIMGHEVAHALANHGQQRMSAAQIQQVAGVATAVAASGQDEETQQIIGTAFGLGSQLGVMLPFSRSHETEADRIGLQLMAIAGYNPDEAAELWKRMKANSGGQAPPEFLSTHPSNDTRIANLKAWSPAAKAEAKKFGVTTFK</sequence>
<keyword evidence="2" id="KW-0479">Metal-binding</keyword>
<feature type="domain" description="Peptidase M48" evidence="8">
    <location>
        <begin position="90"/>
        <end position="256"/>
    </location>
</feature>
<dbReference type="CDD" id="cd07331">
    <property type="entry name" value="M48C_Oma1_like"/>
    <property type="match status" value="1"/>
</dbReference>
<accession>A0ABW5LBJ5</accession>
<comment type="similarity">
    <text evidence="6">Belongs to the peptidase M48 family.</text>
</comment>
<keyword evidence="7" id="KW-0732">Signal</keyword>
<dbReference type="Gene3D" id="3.30.2010.10">
    <property type="entry name" value="Metalloproteases ('zincins'), catalytic domain"/>
    <property type="match status" value="1"/>
</dbReference>
<gene>
    <name evidence="9" type="ORF">ACFSR1_06300</name>
</gene>
<feature type="chain" id="PRO_5045379915" evidence="7">
    <location>
        <begin position="21"/>
        <end position="273"/>
    </location>
</feature>
<evidence type="ECO:0000313" key="9">
    <source>
        <dbReference type="EMBL" id="MFD2562275.1"/>
    </source>
</evidence>
<dbReference type="Proteomes" id="UP001597319">
    <property type="component" value="Unassembled WGS sequence"/>
</dbReference>
<name>A0ABW5LBJ5_9FLAO</name>
<protein>
    <submittedName>
        <fullName evidence="9">M48 family metallopeptidase</fullName>
    </submittedName>
</protein>
<evidence type="ECO:0000259" key="8">
    <source>
        <dbReference type="Pfam" id="PF01435"/>
    </source>
</evidence>
<keyword evidence="1 6" id="KW-0645">Protease</keyword>
<dbReference type="EMBL" id="JBHULE010000008">
    <property type="protein sequence ID" value="MFD2562275.1"/>
    <property type="molecule type" value="Genomic_DNA"/>
</dbReference>
<comment type="cofactor">
    <cofactor evidence="6">
        <name>Zn(2+)</name>
        <dbReference type="ChEBI" id="CHEBI:29105"/>
    </cofactor>
    <text evidence="6">Binds 1 zinc ion per subunit.</text>
</comment>
<keyword evidence="10" id="KW-1185">Reference proteome</keyword>
<evidence type="ECO:0000256" key="3">
    <source>
        <dbReference type="ARBA" id="ARBA00022801"/>
    </source>
</evidence>
<dbReference type="InterPro" id="IPR001915">
    <property type="entry name" value="Peptidase_M48"/>
</dbReference>
<dbReference type="Pfam" id="PF01435">
    <property type="entry name" value="Peptidase_M48"/>
    <property type="match status" value="1"/>
</dbReference>
<dbReference type="RefSeq" id="WP_378290730.1">
    <property type="nucleotide sequence ID" value="NZ_JBHULE010000008.1"/>
</dbReference>
<evidence type="ECO:0000256" key="1">
    <source>
        <dbReference type="ARBA" id="ARBA00022670"/>
    </source>
</evidence>
<evidence type="ECO:0000256" key="2">
    <source>
        <dbReference type="ARBA" id="ARBA00022723"/>
    </source>
</evidence>
<dbReference type="InterPro" id="IPR051156">
    <property type="entry name" value="Mito/Outer_Membr_Metalloprot"/>
</dbReference>
<keyword evidence="5 6" id="KW-0482">Metalloprotease</keyword>
<evidence type="ECO:0000256" key="6">
    <source>
        <dbReference type="RuleBase" id="RU003983"/>
    </source>
</evidence>